<dbReference type="InParanoid" id="A0A2G5CLK2"/>
<dbReference type="EMBL" id="KZ305062">
    <property type="protein sequence ID" value="PIA32164.1"/>
    <property type="molecule type" value="Genomic_DNA"/>
</dbReference>
<dbReference type="STRING" id="218851.A0A2G5CLK2"/>
<dbReference type="InterPro" id="IPR009580">
    <property type="entry name" value="GPI_biosynthesis_protein_Pig-F"/>
</dbReference>
<evidence type="ECO:0000256" key="2">
    <source>
        <dbReference type="ARBA" id="ARBA00004687"/>
    </source>
</evidence>
<evidence type="ECO:0000313" key="9">
    <source>
        <dbReference type="EMBL" id="PIA32164.1"/>
    </source>
</evidence>
<accession>A0A2G5CLK2</accession>
<reference evidence="9 10" key="1">
    <citation type="submission" date="2017-09" db="EMBL/GenBank/DDBJ databases">
        <title>WGS assembly of Aquilegia coerulea Goldsmith.</title>
        <authorList>
            <person name="Hodges S."/>
            <person name="Kramer E."/>
            <person name="Nordborg M."/>
            <person name="Tomkins J."/>
            <person name="Borevitz J."/>
            <person name="Derieg N."/>
            <person name="Yan J."/>
            <person name="Mihaltcheva S."/>
            <person name="Hayes R.D."/>
            <person name="Rokhsar D."/>
        </authorList>
    </citation>
    <scope>NUCLEOTIDE SEQUENCE [LARGE SCALE GENOMIC DNA]</scope>
    <source>
        <strain evidence="10">cv. Goldsmith</strain>
    </source>
</reference>
<comment type="pathway">
    <text evidence="2">Glycolipid biosynthesis; glycosylphosphatidylinositol-anchor biosynthesis.</text>
</comment>
<sequence length="232" mass="25718">MPTTKKKKTTNQASTVGNISVSVSDAFLLHFLSGLGLAVSFWIASNIYSINLISDPIQTLRLLCIIQIPISILLHSIFRHNPKQCSYWKAVVRGVVGLPVGAILMAFGAVVLGAPVGIQFMMKTLYWSFLMSAFTFVPAVCVYGSSWMDWQRLFAYTKPIGVLDYIICIPAHGTLIGAWLGAWPMPLDWERPWQEWPICVSYGAIVGYMVGMVVSMVFVLVLGRGQSHSKRE</sequence>
<evidence type="ECO:0000256" key="5">
    <source>
        <dbReference type="ARBA" id="ARBA00022824"/>
    </source>
</evidence>
<feature type="transmembrane region" description="Helical" evidence="8">
    <location>
        <begin position="162"/>
        <end position="182"/>
    </location>
</feature>
<name>A0A2G5CLK2_AQUCA</name>
<keyword evidence="10" id="KW-1185">Reference proteome</keyword>
<proteinExistence type="predicted"/>
<feature type="transmembrane region" description="Helical" evidence="8">
    <location>
        <begin position="27"/>
        <end position="48"/>
    </location>
</feature>
<keyword evidence="7 8" id="KW-0472">Membrane</keyword>
<evidence type="ECO:0000256" key="6">
    <source>
        <dbReference type="ARBA" id="ARBA00022989"/>
    </source>
</evidence>
<keyword evidence="5" id="KW-0256">Endoplasmic reticulum</keyword>
<evidence type="ECO:0000256" key="3">
    <source>
        <dbReference type="ARBA" id="ARBA00022502"/>
    </source>
</evidence>
<evidence type="ECO:0000256" key="1">
    <source>
        <dbReference type="ARBA" id="ARBA00004477"/>
    </source>
</evidence>
<gene>
    <name evidence="9" type="ORF">AQUCO_04500039v1</name>
</gene>
<dbReference type="UniPathway" id="UPA00196"/>
<comment type="subcellular location">
    <subcellularLocation>
        <location evidence="1">Endoplasmic reticulum membrane</location>
        <topology evidence="1">Multi-pass membrane protein</topology>
    </subcellularLocation>
</comment>
<dbReference type="Proteomes" id="UP000230069">
    <property type="component" value="Unassembled WGS sequence"/>
</dbReference>
<dbReference type="GO" id="GO:0006506">
    <property type="term" value="P:GPI anchor biosynthetic process"/>
    <property type="evidence" value="ECO:0007669"/>
    <property type="project" value="UniProtKB-UniPathway"/>
</dbReference>
<organism evidence="9 10">
    <name type="scientific">Aquilegia coerulea</name>
    <name type="common">Rocky mountain columbine</name>
    <dbReference type="NCBI Taxonomy" id="218851"/>
    <lineage>
        <taxon>Eukaryota</taxon>
        <taxon>Viridiplantae</taxon>
        <taxon>Streptophyta</taxon>
        <taxon>Embryophyta</taxon>
        <taxon>Tracheophyta</taxon>
        <taxon>Spermatophyta</taxon>
        <taxon>Magnoliopsida</taxon>
        <taxon>Ranunculales</taxon>
        <taxon>Ranunculaceae</taxon>
        <taxon>Thalictroideae</taxon>
        <taxon>Aquilegia</taxon>
    </lineage>
</organism>
<feature type="transmembrane region" description="Helical" evidence="8">
    <location>
        <begin position="126"/>
        <end position="150"/>
    </location>
</feature>
<evidence type="ECO:0000256" key="4">
    <source>
        <dbReference type="ARBA" id="ARBA00022692"/>
    </source>
</evidence>
<dbReference type="AlphaFoldDB" id="A0A2G5CLK2"/>
<feature type="transmembrane region" description="Helical" evidence="8">
    <location>
        <begin position="202"/>
        <end position="222"/>
    </location>
</feature>
<dbReference type="OrthoDB" id="17366at2759"/>
<dbReference type="FunCoup" id="A0A2G5CLK2">
    <property type="interactions" value="1535"/>
</dbReference>
<feature type="transmembrane region" description="Helical" evidence="8">
    <location>
        <begin position="90"/>
        <end position="114"/>
    </location>
</feature>
<keyword evidence="6 8" id="KW-1133">Transmembrane helix</keyword>
<evidence type="ECO:0008006" key="11">
    <source>
        <dbReference type="Google" id="ProtNLM"/>
    </source>
</evidence>
<evidence type="ECO:0000256" key="8">
    <source>
        <dbReference type="SAM" id="Phobius"/>
    </source>
</evidence>
<keyword evidence="4 8" id="KW-0812">Transmembrane</keyword>
<keyword evidence="3" id="KW-0337">GPI-anchor biosynthesis</keyword>
<dbReference type="Pfam" id="PF06699">
    <property type="entry name" value="PIG-F"/>
    <property type="match status" value="1"/>
</dbReference>
<feature type="transmembrane region" description="Helical" evidence="8">
    <location>
        <begin position="60"/>
        <end position="78"/>
    </location>
</feature>
<protein>
    <recommendedName>
        <fullName evidence="11">Glycosylphosphatidylinositol anchor biosynthesis protein 11</fullName>
    </recommendedName>
</protein>
<evidence type="ECO:0000256" key="7">
    <source>
        <dbReference type="ARBA" id="ARBA00023136"/>
    </source>
</evidence>
<dbReference type="GO" id="GO:0005789">
    <property type="term" value="C:endoplasmic reticulum membrane"/>
    <property type="evidence" value="ECO:0007669"/>
    <property type="project" value="UniProtKB-SubCell"/>
</dbReference>
<evidence type="ECO:0000313" key="10">
    <source>
        <dbReference type="Proteomes" id="UP000230069"/>
    </source>
</evidence>